<name>A0AAD2FUE1_9STRA</name>
<comment type="caution">
    <text evidence="1">The sequence shown here is derived from an EMBL/GenBank/DDBJ whole genome shotgun (WGS) entry which is preliminary data.</text>
</comment>
<dbReference type="AlphaFoldDB" id="A0AAD2FUE1"/>
<organism evidence="1 2">
    <name type="scientific">Cylindrotheca closterium</name>
    <dbReference type="NCBI Taxonomy" id="2856"/>
    <lineage>
        <taxon>Eukaryota</taxon>
        <taxon>Sar</taxon>
        <taxon>Stramenopiles</taxon>
        <taxon>Ochrophyta</taxon>
        <taxon>Bacillariophyta</taxon>
        <taxon>Bacillariophyceae</taxon>
        <taxon>Bacillariophycidae</taxon>
        <taxon>Bacillariales</taxon>
        <taxon>Bacillariaceae</taxon>
        <taxon>Cylindrotheca</taxon>
    </lineage>
</organism>
<dbReference type="Proteomes" id="UP001295423">
    <property type="component" value="Unassembled WGS sequence"/>
</dbReference>
<reference evidence="1" key="1">
    <citation type="submission" date="2023-08" db="EMBL/GenBank/DDBJ databases">
        <authorList>
            <person name="Audoor S."/>
            <person name="Bilcke G."/>
        </authorList>
    </citation>
    <scope>NUCLEOTIDE SEQUENCE</scope>
</reference>
<accession>A0AAD2FUE1</accession>
<proteinExistence type="predicted"/>
<sequence length="360" mass="40277">MRLDKTIHQSFGHPVTDTTTPVYQVTCPEDLEPKDQWMEELEQLVDKWIEPQLTTAQRMRNGETLSPGFALLVRKGEDGQPCHNMFISNLVLTKPDILEPNTCGTLAPLGEIVINDLAHQYVTDPIKYTHFLLGSMSGHTSASPLTGDQIKFAKALLPVLLTDGNAIGNKPFNGDVWKILFFPTMSACPVGFVWPASDGFDEFQNSISNQEKVFSGLLHLLKTRKTLIESWFTAIKDSPASSAVPVVNAMLLRYSFPTKDDLDDNQVLDKALLGPFQEKMDCFIRSHLMQIIYCSKSLPTSPLGFKMHACVKMHNMHVSDSFPEALGTTLPPECQAFVNYLFPNEDEDKSWDGPDQGWQL</sequence>
<dbReference type="EMBL" id="CAKOGP040001829">
    <property type="protein sequence ID" value="CAJ1953536.1"/>
    <property type="molecule type" value="Genomic_DNA"/>
</dbReference>
<gene>
    <name evidence="1" type="ORF">CYCCA115_LOCUS14136</name>
</gene>
<keyword evidence="2" id="KW-1185">Reference proteome</keyword>
<protein>
    <submittedName>
        <fullName evidence="1">Uncharacterized protein</fullName>
    </submittedName>
</protein>
<evidence type="ECO:0000313" key="2">
    <source>
        <dbReference type="Proteomes" id="UP001295423"/>
    </source>
</evidence>
<evidence type="ECO:0000313" key="1">
    <source>
        <dbReference type="EMBL" id="CAJ1953536.1"/>
    </source>
</evidence>